<accession>A0A183FK18</accession>
<organism evidence="3 4">
    <name type="scientific">Heligmosomoides polygyrus</name>
    <name type="common">Parasitic roundworm</name>
    <dbReference type="NCBI Taxonomy" id="6339"/>
    <lineage>
        <taxon>Eukaryota</taxon>
        <taxon>Metazoa</taxon>
        <taxon>Ecdysozoa</taxon>
        <taxon>Nematoda</taxon>
        <taxon>Chromadorea</taxon>
        <taxon>Rhabditida</taxon>
        <taxon>Rhabditina</taxon>
        <taxon>Rhabditomorpha</taxon>
        <taxon>Strongyloidea</taxon>
        <taxon>Heligmosomidae</taxon>
        <taxon>Heligmosomoides</taxon>
    </lineage>
</organism>
<evidence type="ECO:0000313" key="3">
    <source>
        <dbReference type="Proteomes" id="UP000050761"/>
    </source>
</evidence>
<dbReference type="OrthoDB" id="5832716at2759"/>
<dbReference type="Proteomes" id="UP000050761">
    <property type="component" value="Unassembled WGS sequence"/>
</dbReference>
<accession>A0A3P7YKY4</accession>
<name>A0A183FK18_HELPZ</name>
<reference evidence="2 3" key="1">
    <citation type="submission" date="2018-11" db="EMBL/GenBank/DDBJ databases">
        <authorList>
            <consortium name="Pathogen Informatics"/>
        </authorList>
    </citation>
    <scope>NUCLEOTIDE SEQUENCE [LARGE SCALE GENOMIC DNA]</scope>
</reference>
<evidence type="ECO:0000313" key="2">
    <source>
        <dbReference type="EMBL" id="VDO72264.1"/>
    </source>
</evidence>
<protein>
    <submittedName>
        <fullName evidence="2 4">Uncharacterized protein</fullName>
    </submittedName>
</protein>
<sequence length="135" mass="15222">MPQHPTMKTKRSKPLRGAEEVLHIGTHGLEWSEQGERLSEFIMSPKNIHGNSQFQKPPSLRWTWKSPDGQFHNEIDHIIFNRKYWLTDVSGNSRAYTPAWSSTSVRQLSTDARACEAMQSGDKGRSQGEKGGSVG</sequence>
<evidence type="ECO:0000256" key="1">
    <source>
        <dbReference type="SAM" id="MobiDB-lite"/>
    </source>
</evidence>
<reference evidence="4" key="2">
    <citation type="submission" date="2019-09" db="UniProtKB">
        <authorList>
            <consortium name="WormBaseParasite"/>
        </authorList>
    </citation>
    <scope>IDENTIFICATION</scope>
</reference>
<feature type="region of interest" description="Disordered" evidence="1">
    <location>
        <begin position="114"/>
        <end position="135"/>
    </location>
</feature>
<evidence type="ECO:0000313" key="4">
    <source>
        <dbReference type="WBParaSite" id="HPBE_0000743401-mRNA-1"/>
    </source>
</evidence>
<gene>
    <name evidence="2" type="ORF">HPBE_LOCUS7435</name>
</gene>
<keyword evidence="3" id="KW-1185">Reference proteome</keyword>
<dbReference type="EMBL" id="UZAH01025888">
    <property type="protein sequence ID" value="VDO72264.1"/>
    <property type="molecule type" value="Genomic_DNA"/>
</dbReference>
<dbReference type="AlphaFoldDB" id="A0A183FK18"/>
<proteinExistence type="predicted"/>
<dbReference type="WBParaSite" id="HPBE_0000743401-mRNA-1">
    <property type="protein sequence ID" value="HPBE_0000743401-mRNA-1"/>
    <property type="gene ID" value="HPBE_0000743401"/>
</dbReference>